<dbReference type="InterPro" id="IPR029063">
    <property type="entry name" value="SAM-dependent_MTases_sf"/>
</dbReference>
<dbReference type="PANTHER" id="PTHR44068">
    <property type="entry name" value="ZGC:194242"/>
    <property type="match status" value="1"/>
</dbReference>
<organism evidence="3 4">
    <name type="scientific">Sphingomonas rosea</name>
    <dbReference type="NCBI Taxonomy" id="335605"/>
    <lineage>
        <taxon>Bacteria</taxon>
        <taxon>Pseudomonadati</taxon>
        <taxon>Pseudomonadota</taxon>
        <taxon>Alphaproteobacteria</taxon>
        <taxon>Sphingomonadales</taxon>
        <taxon>Sphingomonadaceae</taxon>
        <taxon>Sphingomonas</taxon>
    </lineage>
</organism>
<dbReference type="InterPro" id="IPR050447">
    <property type="entry name" value="Erg6_SMT_methyltransf"/>
</dbReference>
<sequence length="276" mass="30812">MAALSLAIGGVAVKRRLRRLRDDHRLRPALWNRFYAVDWGDTATNNYGFAPADPADTAPDRFQRQLYREMLALLSRTNPRLPDGARLLEVSCGRGGGLDSFLAAAGPDRFRATGLDVAESAVRFCAERWADREFVCGCAMALPFADRSFDVVLNVEASNDYPDRRRFFAEVRRVLRPGGIFLYADTEKAANQGRMARDLSDAGFAFDLADITGHVVEACRLDTPRRRAVIAARAPLPARLLLRRELANYAAVEGSAKFERFRTRERRYLMAAAVPA</sequence>
<keyword evidence="4" id="KW-1185">Reference proteome</keyword>
<feature type="domain" description="Methyltransferase type 11" evidence="2">
    <location>
        <begin position="88"/>
        <end position="182"/>
    </location>
</feature>
<evidence type="ECO:0000313" key="4">
    <source>
        <dbReference type="Proteomes" id="UP001424459"/>
    </source>
</evidence>
<reference evidence="4" key="1">
    <citation type="journal article" date="2019" name="Int. J. Syst. Evol. Microbiol.">
        <title>The Global Catalogue of Microorganisms (GCM) 10K type strain sequencing project: providing services to taxonomists for standard genome sequencing and annotation.</title>
        <authorList>
            <consortium name="The Broad Institute Genomics Platform"/>
            <consortium name="The Broad Institute Genome Sequencing Center for Infectious Disease"/>
            <person name="Wu L."/>
            <person name="Ma J."/>
        </authorList>
    </citation>
    <scope>NUCLEOTIDE SEQUENCE [LARGE SCALE GENOMIC DNA]</scope>
    <source>
        <strain evidence="4">JCM 17564</strain>
    </source>
</reference>
<evidence type="ECO:0000259" key="2">
    <source>
        <dbReference type="Pfam" id="PF08241"/>
    </source>
</evidence>
<protein>
    <recommendedName>
        <fullName evidence="2">Methyltransferase type 11 domain-containing protein</fullName>
    </recommendedName>
</protein>
<evidence type="ECO:0000256" key="1">
    <source>
        <dbReference type="ARBA" id="ARBA00022679"/>
    </source>
</evidence>
<gene>
    <name evidence="3" type="ORF">GCM10022281_15690</name>
</gene>
<dbReference type="PANTHER" id="PTHR44068:SF1">
    <property type="entry name" value="HYPOTHETICAL LOC100005854"/>
    <property type="match status" value="1"/>
</dbReference>
<evidence type="ECO:0000313" key="3">
    <source>
        <dbReference type="EMBL" id="GAA4036059.1"/>
    </source>
</evidence>
<dbReference type="EMBL" id="BAABBR010000001">
    <property type="protein sequence ID" value="GAA4036059.1"/>
    <property type="molecule type" value="Genomic_DNA"/>
</dbReference>
<comment type="caution">
    <text evidence="3">The sequence shown here is derived from an EMBL/GenBank/DDBJ whole genome shotgun (WGS) entry which is preliminary data.</text>
</comment>
<keyword evidence="1" id="KW-0808">Transferase</keyword>
<proteinExistence type="predicted"/>
<dbReference type="Proteomes" id="UP001424459">
    <property type="component" value="Unassembled WGS sequence"/>
</dbReference>
<dbReference type="CDD" id="cd02440">
    <property type="entry name" value="AdoMet_MTases"/>
    <property type="match status" value="1"/>
</dbReference>
<dbReference type="SUPFAM" id="SSF53335">
    <property type="entry name" value="S-adenosyl-L-methionine-dependent methyltransferases"/>
    <property type="match status" value="1"/>
</dbReference>
<dbReference type="Pfam" id="PF08241">
    <property type="entry name" value="Methyltransf_11"/>
    <property type="match status" value="1"/>
</dbReference>
<accession>A0ABP7U704</accession>
<dbReference type="Gene3D" id="3.40.50.150">
    <property type="entry name" value="Vaccinia Virus protein VP39"/>
    <property type="match status" value="1"/>
</dbReference>
<name>A0ABP7U704_9SPHN</name>
<dbReference type="InterPro" id="IPR013216">
    <property type="entry name" value="Methyltransf_11"/>
</dbReference>